<dbReference type="AlphaFoldDB" id="A0A2G9YCP2"/>
<name>A0A2G9YCP2_9BACT</name>
<evidence type="ECO:0000313" key="3">
    <source>
        <dbReference type="EMBL" id="PIP16984.1"/>
    </source>
</evidence>
<protein>
    <submittedName>
        <fullName evidence="3">Uncharacterized protein</fullName>
    </submittedName>
</protein>
<organism evidence="3 4">
    <name type="scientific">Candidatus Portnoybacteria bacterium CG23_combo_of_CG06-09_8_20_14_all_37_13</name>
    <dbReference type="NCBI Taxonomy" id="1974819"/>
    <lineage>
        <taxon>Bacteria</taxon>
        <taxon>Candidatus Portnoyibacteriota</taxon>
    </lineage>
</organism>
<dbReference type="EMBL" id="PCRH01000054">
    <property type="protein sequence ID" value="PIP16984.1"/>
    <property type="molecule type" value="Genomic_DNA"/>
</dbReference>
<keyword evidence="2" id="KW-0406">Ion transport</keyword>
<evidence type="ECO:0000313" key="4">
    <source>
        <dbReference type="Proteomes" id="UP000231480"/>
    </source>
</evidence>
<dbReference type="Gene3D" id="1.10.132.50">
    <property type="entry name" value="ATP synthase (C/AC39) subunit, domain 3"/>
    <property type="match status" value="1"/>
</dbReference>
<keyword evidence="1" id="KW-0813">Transport</keyword>
<accession>A0A2G9YCP2</accession>
<evidence type="ECO:0000256" key="1">
    <source>
        <dbReference type="ARBA" id="ARBA00022448"/>
    </source>
</evidence>
<comment type="caution">
    <text evidence="3">The sequence shown here is derived from an EMBL/GenBank/DDBJ whole genome shotgun (WGS) entry which is preliminary data.</text>
</comment>
<sequence length="221" mass="26147">MYEYAIGLIRVLEKKILDQTDIARMASAENAEESFRVLNDTDYADNLLNLKPKEFEKALENDEKDLKKLLQKIIDNKCLLEFLFLKDDYLKLKLYLKSKFNKKLLPQKKPKVLIPKISNPTPRKIDEICDLALYKARWKIAKKMRDNFVKKLLKKDLDLNFNLEQIKEQARDYPCQTPVVLNYYFQKIDAARKVRVIMNAKLNNIKHEISNSWFSKFNIGV</sequence>
<dbReference type="InterPro" id="IPR036079">
    <property type="entry name" value="ATPase_csu/dsu_sf"/>
</dbReference>
<gene>
    <name evidence="3" type="ORF">COX44_02425</name>
</gene>
<dbReference type="Pfam" id="PF01992">
    <property type="entry name" value="vATP-synt_AC39"/>
    <property type="match status" value="1"/>
</dbReference>
<reference evidence="3 4" key="1">
    <citation type="submission" date="2017-09" db="EMBL/GenBank/DDBJ databases">
        <title>Depth-based differentiation of microbial function through sediment-hosted aquifers and enrichment of novel symbionts in the deep terrestrial subsurface.</title>
        <authorList>
            <person name="Probst A.J."/>
            <person name="Ladd B."/>
            <person name="Jarett J.K."/>
            <person name="Geller-Mcgrath D.E."/>
            <person name="Sieber C.M."/>
            <person name="Emerson J.B."/>
            <person name="Anantharaman K."/>
            <person name="Thomas B.C."/>
            <person name="Malmstrom R."/>
            <person name="Stieglmeier M."/>
            <person name="Klingl A."/>
            <person name="Woyke T."/>
            <person name="Ryan C.M."/>
            <person name="Banfield J.F."/>
        </authorList>
    </citation>
    <scope>NUCLEOTIDE SEQUENCE [LARGE SCALE GENOMIC DNA]</scope>
    <source>
        <strain evidence="3">CG23_combo_of_CG06-09_8_20_14_all_37_13</strain>
    </source>
</reference>
<dbReference type="GO" id="GO:0046961">
    <property type="term" value="F:proton-transporting ATPase activity, rotational mechanism"/>
    <property type="evidence" value="ECO:0007669"/>
    <property type="project" value="InterPro"/>
</dbReference>
<dbReference type="InterPro" id="IPR002843">
    <property type="entry name" value="ATPase_V0-cplx_csu/dsu"/>
</dbReference>
<dbReference type="Proteomes" id="UP000231480">
    <property type="component" value="Unassembled WGS sequence"/>
</dbReference>
<evidence type="ECO:0000256" key="2">
    <source>
        <dbReference type="ARBA" id="ARBA00023065"/>
    </source>
</evidence>
<proteinExistence type="predicted"/>
<dbReference type="InterPro" id="IPR044911">
    <property type="entry name" value="V-type_ATPase_csu/dsu_dom_3"/>
</dbReference>
<dbReference type="SUPFAM" id="SSF103486">
    <property type="entry name" value="V-type ATP synthase subunit C"/>
    <property type="match status" value="1"/>
</dbReference>